<dbReference type="SUPFAM" id="SSF48452">
    <property type="entry name" value="TPR-like"/>
    <property type="match status" value="2"/>
</dbReference>
<accession>A0ABR6B5K6</accession>
<dbReference type="PROSITE" id="PS50005">
    <property type="entry name" value="TPR"/>
    <property type="match status" value="1"/>
</dbReference>
<keyword evidence="3" id="KW-0378">Hydrolase</keyword>
<dbReference type="EMBL" id="JACJIG010000004">
    <property type="protein sequence ID" value="MBA8919275.1"/>
    <property type="molecule type" value="Genomic_DNA"/>
</dbReference>
<gene>
    <name evidence="3" type="ORF">HNP39_003031</name>
</gene>
<reference evidence="3 4" key="1">
    <citation type="submission" date="2020-08" db="EMBL/GenBank/DDBJ databases">
        <title>Functional genomics of gut bacteria from endangered species of beetles.</title>
        <authorList>
            <person name="Carlos-Shanley C."/>
        </authorList>
    </citation>
    <scope>NUCLEOTIDE SEQUENCE [LARGE SCALE GENOMIC DNA]</scope>
    <source>
        <strain evidence="3 4">S00152</strain>
    </source>
</reference>
<dbReference type="InterPro" id="IPR011990">
    <property type="entry name" value="TPR-like_helical_dom_sf"/>
</dbReference>
<keyword evidence="2" id="KW-0175">Coiled coil</keyword>
<dbReference type="Pfam" id="PF13424">
    <property type="entry name" value="TPR_12"/>
    <property type="match status" value="1"/>
</dbReference>
<evidence type="ECO:0000256" key="1">
    <source>
        <dbReference type="PROSITE-ProRule" id="PRU00339"/>
    </source>
</evidence>
<dbReference type="Proteomes" id="UP000517315">
    <property type="component" value="Unassembled WGS sequence"/>
</dbReference>
<keyword evidence="4" id="KW-1185">Reference proteome</keyword>
<organism evidence="3 4">
    <name type="scientific">Bacillus aerius</name>
    <dbReference type="NCBI Taxonomy" id="293388"/>
    <lineage>
        <taxon>Bacteria</taxon>
        <taxon>Bacillati</taxon>
        <taxon>Bacillota</taxon>
        <taxon>Bacilli</taxon>
        <taxon>Bacillales</taxon>
        <taxon>Bacillaceae</taxon>
        <taxon>Bacillus</taxon>
    </lineage>
</organism>
<keyword evidence="1" id="KW-0802">TPR repeat</keyword>
<dbReference type="InterPro" id="IPR019734">
    <property type="entry name" value="TPR_rpt"/>
</dbReference>
<feature type="coiled-coil region" evidence="2">
    <location>
        <begin position="23"/>
        <end position="50"/>
    </location>
</feature>
<comment type="caution">
    <text evidence="3">The sequence shown here is derived from an EMBL/GenBank/DDBJ whole genome shotgun (WGS) entry which is preliminary data.</text>
</comment>
<dbReference type="Gene3D" id="1.25.40.10">
    <property type="entry name" value="Tetratricopeptide repeat domain"/>
    <property type="match status" value="2"/>
</dbReference>
<dbReference type="EC" id="3.1.-.-" evidence="3"/>
<evidence type="ECO:0000256" key="2">
    <source>
        <dbReference type="SAM" id="Coils"/>
    </source>
</evidence>
<dbReference type="RefSeq" id="WP_144470334.1">
    <property type="nucleotide sequence ID" value="NZ_JACJIG010000004.1"/>
</dbReference>
<evidence type="ECO:0000313" key="3">
    <source>
        <dbReference type="EMBL" id="MBA8919275.1"/>
    </source>
</evidence>
<name>A0ABR6B5K6_9BACI</name>
<sequence length="394" mass="47029">MISSKIPYDLVSTRLNFWYTAIKNNLINEAKEIKREVEQLIMNMEENQDVLLYYQLLDFRHELMLSYMNAKGLKEVNETYEQLRQNEGNLTGMLEYYFFFFMGMYEFRRRELTTAISAYRIAETKLNDIEDEIEHAEFYFKISEVYYYMKQTFFSLNYAKKALRIYSKYDTYHDHTIHVQCIIAGNLMDILDYEGALIQFKENLRIARKINKEYLVGTSYMNLGICCNARGDYEAAERYLKSALEIFEEGNHSFLPKTIFNMAHALCKGNRKTDAKIYVEKGISLAQMNNDVEYISKFNILQGLYIKEDKHLLDQCFTFFKSRQMYGDIEDFALEAAEYFRRAGRFEMASDYYHIVNIARTEIKKGEIIYENKNDYLGIDDSREHRYLRKFNKK</sequence>
<evidence type="ECO:0000313" key="4">
    <source>
        <dbReference type="Proteomes" id="UP000517315"/>
    </source>
</evidence>
<protein>
    <submittedName>
        <fullName evidence="3">Response regulator aspartate phosphatase I</fullName>
        <ecNumber evidence="3">3.1.-.-</ecNumber>
    </submittedName>
</protein>
<proteinExistence type="predicted"/>
<feature type="repeat" description="TPR" evidence="1">
    <location>
        <begin position="217"/>
        <end position="250"/>
    </location>
</feature>
<dbReference type="GO" id="GO:0016787">
    <property type="term" value="F:hydrolase activity"/>
    <property type="evidence" value="ECO:0007669"/>
    <property type="project" value="UniProtKB-KW"/>
</dbReference>
<dbReference type="Pfam" id="PF18801">
    <property type="entry name" value="RapH_N"/>
    <property type="match status" value="1"/>
</dbReference>
<dbReference type="SMART" id="SM00028">
    <property type="entry name" value="TPR"/>
    <property type="match status" value="3"/>
</dbReference>